<proteinExistence type="predicted"/>
<reference evidence="1" key="1">
    <citation type="journal article" date="2018" name="PLoS ONE">
        <title>Characterization of plasmids harboring blaCTX-M and blaCMY genes in E. coli from French broilers.</title>
        <authorList>
            <person name="Touzain F."/>
            <person name="Le Devendec L."/>
            <person name="De Boisseson C."/>
            <person name="Baron S."/>
            <person name="Jouy E."/>
            <person name="Perrin-Guyomard A."/>
            <person name="Blanchard Y."/>
            <person name="Kempf I."/>
        </authorList>
    </citation>
    <scope>NUCLEOTIDE SEQUENCE</scope>
    <source>
        <plasmid evidence="1">pCOV6</plasmid>
    </source>
</reference>
<keyword evidence="1" id="KW-0614">Plasmid</keyword>
<organism evidence="1">
    <name type="scientific">Escherichia coli</name>
    <dbReference type="NCBI Taxonomy" id="562"/>
    <lineage>
        <taxon>Bacteria</taxon>
        <taxon>Pseudomonadati</taxon>
        <taxon>Pseudomonadota</taxon>
        <taxon>Gammaproteobacteria</taxon>
        <taxon>Enterobacterales</taxon>
        <taxon>Enterobacteriaceae</taxon>
        <taxon>Escherichia</taxon>
    </lineage>
</organism>
<name>A0A2H5BZW7_ECOLX</name>
<sequence>MENMRTVDMNHDISLRIASVIRVSSNVVPLIDDFNLVTLFSKLAGNDHT</sequence>
<dbReference type="AlphaFoldDB" id="A0A2H5BZW7"/>
<gene>
    <name evidence="1" type="ORF">PCOV6_00193</name>
</gene>
<protein>
    <submittedName>
        <fullName evidence="1">Uncharacterized protein</fullName>
    </submittedName>
</protein>
<evidence type="ECO:0000313" key="1">
    <source>
        <dbReference type="EMBL" id="AUH16247.1"/>
    </source>
</evidence>
<geneLocation type="plasmid" evidence="1">
    <name>pCOV6</name>
</geneLocation>
<dbReference type="EMBL" id="MG648886">
    <property type="protein sequence ID" value="AUH16247.1"/>
    <property type="molecule type" value="Genomic_DNA"/>
</dbReference>
<accession>A0A2H5BZW7</accession>